<dbReference type="Pfam" id="PF13692">
    <property type="entry name" value="Glyco_trans_1_4"/>
    <property type="match status" value="1"/>
</dbReference>
<comment type="caution">
    <text evidence="1">The sequence shown here is derived from an EMBL/GenBank/DDBJ whole genome shotgun (WGS) entry which is preliminary data.</text>
</comment>
<dbReference type="EMBL" id="JACHMQ010000001">
    <property type="protein sequence ID" value="MBB6394241.1"/>
    <property type="molecule type" value="Genomic_DNA"/>
</dbReference>
<keyword evidence="1" id="KW-0808">Transferase</keyword>
<gene>
    <name evidence="1" type="ORF">BKA00_001155</name>
</gene>
<keyword evidence="2" id="KW-1185">Reference proteome</keyword>
<organism evidence="1 2">
    <name type="scientific">Actinomadura coerulea</name>
    <dbReference type="NCBI Taxonomy" id="46159"/>
    <lineage>
        <taxon>Bacteria</taxon>
        <taxon>Bacillati</taxon>
        <taxon>Actinomycetota</taxon>
        <taxon>Actinomycetes</taxon>
        <taxon>Streptosporangiales</taxon>
        <taxon>Thermomonosporaceae</taxon>
        <taxon>Actinomadura</taxon>
    </lineage>
</organism>
<name>A0A7X0FWM1_9ACTN</name>
<evidence type="ECO:0000313" key="2">
    <source>
        <dbReference type="Proteomes" id="UP000546324"/>
    </source>
</evidence>
<dbReference type="PANTHER" id="PTHR12526">
    <property type="entry name" value="GLYCOSYLTRANSFERASE"/>
    <property type="match status" value="1"/>
</dbReference>
<evidence type="ECO:0000313" key="1">
    <source>
        <dbReference type="EMBL" id="MBB6394241.1"/>
    </source>
</evidence>
<dbReference type="Gene3D" id="3.40.50.2000">
    <property type="entry name" value="Glycogen Phosphorylase B"/>
    <property type="match status" value="2"/>
</dbReference>
<dbReference type="RefSeq" id="WP_185023923.1">
    <property type="nucleotide sequence ID" value="NZ_JACHMQ010000001.1"/>
</dbReference>
<dbReference type="GO" id="GO:0016740">
    <property type="term" value="F:transferase activity"/>
    <property type="evidence" value="ECO:0007669"/>
    <property type="project" value="UniProtKB-KW"/>
</dbReference>
<dbReference type="Proteomes" id="UP000546324">
    <property type="component" value="Unassembled WGS sequence"/>
</dbReference>
<protein>
    <submittedName>
        <fullName evidence="1">Glycosyltransferase involved in cell wall biosynthesis</fullName>
    </submittedName>
</protein>
<dbReference type="SUPFAM" id="SSF53756">
    <property type="entry name" value="UDP-Glycosyltransferase/glycogen phosphorylase"/>
    <property type="match status" value="1"/>
</dbReference>
<proteinExistence type="predicted"/>
<dbReference type="PANTHER" id="PTHR12526:SF630">
    <property type="entry name" value="GLYCOSYLTRANSFERASE"/>
    <property type="match status" value="1"/>
</dbReference>
<accession>A0A7X0FWM1</accession>
<sequence length="423" mass="45599">MATPRDVFIVCNNADDMGGLQRWAHHMARLLAGRGDRVTLVGISRGLEPYHHGRDGSYAVEVLHGEWGPPALAWRPRRALQRLDPAARARDLWRTAAQRRGAARLSELFAAARPGAVVIVAQVWAMEWVRLADTSGLRVVAMSHESYQATRASSRYRRVKEHYARADRMLVLTAEDADAWARDGMTNADHIPNALHVTPGVRPTLDLPVVACVGRLAYEKGVDLLLEAWERVAGRHPGWRLHVYGGGPDEQDLRARADAAGLSGSVEFRGVVSDVEEALVEASVFALPSRAEGFPMSVLEAMAYGLPTVAFDCAPGVRALIEDGRDGLLAPPGDVTAFAAALGRLIEEPELRRLLGSGARASVSRFRPDAVLARWDRLFDLLHRGVAAAPAPAPVRAAAPAAPPVAGRVAAREAEPALGGDSF</sequence>
<dbReference type="AlphaFoldDB" id="A0A7X0FWM1"/>
<reference evidence="1 2" key="1">
    <citation type="submission" date="2020-08" db="EMBL/GenBank/DDBJ databases">
        <title>Sequencing the genomes of 1000 actinobacteria strains.</title>
        <authorList>
            <person name="Klenk H.-P."/>
        </authorList>
    </citation>
    <scope>NUCLEOTIDE SEQUENCE [LARGE SCALE GENOMIC DNA]</scope>
    <source>
        <strain evidence="1 2">DSM 43675</strain>
    </source>
</reference>